<protein>
    <recommendedName>
        <fullName evidence="2">Small acidic protein-like domain-containing protein</fullName>
    </recommendedName>
</protein>
<feature type="compositionally biased region" description="Basic and acidic residues" evidence="1">
    <location>
        <begin position="108"/>
        <end position="129"/>
    </location>
</feature>
<feature type="compositionally biased region" description="Basic and acidic residues" evidence="1">
    <location>
        <begin position="49"/>
        <end position="86"/>
    </location>
</feature>
<gene>
    <name evidence="3" type="ORF">Cni_G28979</name>
</gene>
<dbReference type="Pfam" id="PF15477">
    <property type="entry name" value="SMAP"/>
    <property type="match status" value="1"/>
</dbReference>
<evidence type="ECO:0000313" key="3">
    <source>
        <dbReference type="EMBL" id="WOL20176.1"/>
    </source>
</evidence>
<feature type="compositionally biased region" description="Basic and acidic residues" evidence="1">
    <location>
        <begin position="136"/>
        <end position="196"/>
    </location>
</feature>
<feature type="compositionally biased region" description="Basic and acidic residues" evidence="1">
    <location>
        <begin position="237"/>
        <end position="330"/>
    </location>
</feature>
<dbReference type="Proteomes" id="UP001327560">
    <property type="component" value="Chromosome 9"/>
</dbReference>
<proteinExistence type="predicted"/>
<feature type="compositionally biased region" description="Basic and acidic residues" evidence="1">
    <location>
        <begin position="340"/>
        <end position="358"/>
    </location>
</feature>
<dbReference type="InterPro" id="IPR028124">
    <property type="entry name" value="SMAP_dom"/>
</dbReference>
<feature type="compositionally biased region" description="Low complexity" evidence="1">
    <location>
        <begin position="37"/>
        <end position="48"/>
    </location>
</feature>
<dbReference type="AlphaFoldDB" id="A0AAQ3QST4"/>
<name>A0AAQ3QST4_9LILI</name>
<evidence type="ECO:0000259" key="2">
    <source>
        <dbReference type="Pfam" id="PF15477"/>
    </source>
</evidence>
<feature type="compositionally biased region" description="Polar residues" evidence="1">
    <location>
        <begin position="1"/>
        <end position="10"/>
    </location>
</feature>
<keyword evidence="4" id="KW-1185">Reference proteome</keyword>
<organism evidence="3 4">
    <name type="scientific">Canna indica</name>
    <name type="common">Indian-shot</name>
    <dbReference type="NCBI Taxonomy" id="4628"/>
    <lineage>
        <taxon>Eukaryota</taxon>
        <taxon>Viridiplantae</taxon>
        <taxon>Streptophyta</taxon>
        <taxon>Embryophyta</taxon>
        <taxon>Tracheophyta</taxon>
        <taxon>Spermatophyta</taxon>
        <taxon>Magnoliopsida</taxon>
        <taxon>Liliopsida</taxon>
        <taxon>Zingiberales</taxon>
        <taxon>Cannaceae</taxon>
        <taxon>Canna</taxon>
    </lineage>
</organism>
<dbReference type="PANTHER" id="PTHR22426">
    <property type="entry name" value="ARGININE_SERINE-RICH COILED-COIL PROTEIN 2"/>
    <property type="match status" value="1"/>
</dbReference>
<sequence>MEPSSVTSSPDKSDLKPSFRKLTSDSANRKYRRHSPGSRSDSSLSGGSPRRERSHSPLHPREDHIRTSSDQRRRDIGRESERDSSHNKSSRGYDSQKYSDRYPYGNSHDYRRHEDHSRHHRHADEDNRNYQRSVKSGRESRNDSRSDYTKNEKTSDRYRDNWRTVDNHFKDKFEISEHKSKNKDRESTKDYDRADTGSKQVGFSKDYDDISEQDQRRERELRYNKRDYRRSPRSHRNYQDEEYRGVGRDSIYERDTGVTQRRENEKSSKKDVHVQEDPVLKRKHTEREGEKHREKYAREQEEFQNERKSLFSNQVKDERNGVDKASDSVGREYSSSTEPKASHLEHSSRQVKDTHEKVNSETIISATINAGDTSNVNTAKVAALKAAELVNRNLVGFGGVGCLSTDQKKKLLWGNKKNSPTEESSSRWDLHMFPDRERQEKFNRLMGVKGNVVSEVIPVNKDGNFQAKKQEELDTDLEKQYTAGLRRRDGRTVGLGL</sequence>
<reference evidence="3 4" key="1">
    <citation type="submission" date="2023-10" db="EMBL/GenBank/DDBJ databases">
        <title>Chromosome-scale genome assembly provides insights into flower coloration mechanisms of Canna indica.</title>
        <authorList>
            <person name="Li C."/>
        </authorList>
    </citation>
    <scope>NUCLEOTIDE SEQUENCE [LARGE SCALE GENOMIC DNA]</scope>
    <source>
        <tissue evidence="3">Flower</tissue>
    </source>
</reference>
<accession>A0AAQ3QST4</accession>
<feature type="domain" description="Small acidic protein-like" evidence="2">
    <location>
        <begin position="428"/>
        <end position="496"/>
    </location>
</feature>
<evidence type="ECO:0000313" key="4">
    <source>
        <dbReference type="Proteomes" id="UP001327560"/>
    </source>
</evidence>
<feature type="compositionally biased region" description="Basic and acidic residues" evidence="1">
    <location>
        <begin position="205"/>
        <end position="230"/>
    </location>
</feature>
<feature type="region of interest" description="Disordered" evidence="1">
    <location>
        <begin position="1"/>
        <end position="358"/>
    </location>
</feature>
<evidence type="ECO:0000256" key="1">
    <source>
        <dbReference type="SAM" id="MobiDB-lite"/>
    </source>
</evidence>
<dbReference type="PANTHER" id="PTHR22426:SF2">
    <property type="entry name" value="ARGININE_SERINE-RICH COILED-COIL PROTEIN 2"/>
    <property type="match status" value="1"/>
</dbReference>
<dbReference type="EMBL" id="CP136898">
    <property type="protein sequence ID" value="WOL20176.1"/>
    <property type="molecule type" value="Genomic_DNA"/>
</dbReference>